<reference evidence="1 2" key="1">
    <citation type="submission" date="2019-02" db="EMBL/GenBank/DDBJ databases">
        <title>Draft Genome Sequences of Six Type Strains of the Genus Massilia.</title>
        <authorList>
            <person name="Miess H."/>
            <person name="Frediansyhah A."/>
            <person name="Gross H."/>
        </authorList>
    </citation>
    <scope>NUCLEOTIDE SEQUENCE [LARGE SCALE GENOMIC DNA]</scope>
    <source>
        <strain evidence="1 2">DSM 17472</strain>
    </source>
</reference>
<proteinExistence type="predicted"/>
<keyword evidence="1" id="KW-0449">Lipoprotein</keyword>
<keyword evidence="2" id="KW-1185">Reference proteome</keyword>
<evidence type="ECO:0000313" key="2">
    <source>
        <dbReference type="Proteomes" id="UP000292307"/>
    </source>
</evidence>
<evidence type="ECO:0000313" key="1">
    <source>
        <dbReference type="EMBL" id="QBI02074.1"/>
    </source>
</evidence>
<dbReference type="NCBIfam" id="TIGR04359">
    <property type="entry name" value="TrbK_RP4"/>
    <property type="match status" value="1"/>
</dbReference>
<accession>A0ABX5RW64</accession>
<protein>
    <submittedName>
        <fullName evidence="1">Entry exclusion lipoprotein TrbK</fullName>
    </submittedName>
</protein>
<gene>
    <name evidence="1" type="primary">trbK</name>
    <name evidence="1" type="ORF">EYF70_15340</name>
</gene>
<dbReference type="EMBL" id="CP036401">
    <property type="protein sequence ID" value="QBI02074.1"/>
    <property type="molecule type" value="Genomic_DNA"/>
</dbReference>
<name>A0ABX5RW64_9BURK</name>
<dbReference type="Proteomes" id="UP000292307">
    <property type="component" value="Chromosome"/>
</dbReference>
<organism evidence="1 2">
    <name type="scientific">Pseudoduganella albidiflava</name>
    <dbReference type="NCBI Taxonomy" id="321983"/>
    <lineage>
        <taxon>Bacteria</taxon>
        <taxon>Pseudomonadati</taxon>
        <taxon>Pseudomonadota</taxon>
        <taxon>Betaproteobacteria</taxon>
        <taxon>Burkholderiales</taxon>
        <taxon>Oxalobacteraceae</taxon>
        <taxon>Telluria group</taxon>
        <taxon>Pseudoduganella</taxon>
    </lineage>
</organism>
<sequence length="97" mass="10125">MAAYPPLEGVVMENVKPAGGLSALARGLPLGLALSLSLLLAGCGKVDPQLTAQQMTMTDATCAPAEVSKIADTDVRKAFQERCDRREQFKPAAPPAS</sequence>
<dbReference type="InterPro" id="IPR027584">
    <property type="entry name" value="TrbK_RP4"/>
</dbReference>